<evidence type="ECO:0000259" key="2">
    <source>
        <dbReference type="Pfam" id="PF01826"/>
    </source>
</evidence>
<evidence type="ECO:0000313" key="4">
    <source>
        <dbReference type="RefSeq" id="XP_022820072.1"/>
    </source>
</evidence>
<proteinExistence type="predicted"/>
<dbReference type="Pfam" id="PF01826">
    <property type="entry name" value="TIL"/>
    <property type="match status" value="1"/>
</dbReference>
<gene>
    <name evidence="4" type="primary">LOC111352014</name>
</gene>
<dbReference type="RefSeq" id="XP_022820072.1">
    <property type="nucleotide sequence ID" value="XM_022964304.1"/>
</dbReference>
<dbReference type="SUPFAM" id="SSF57567">
    <property type="entry name" value="Serine protease inhibitors"/>
    <property type="match status" value="1"/>
</dbReference>
<feature type="chain" id="PRO_5039934818" evidence="1">
    <location>
        <begin position="18"/>
        <end position="121"/>
    </location>
</feature>
<name>A0A9J7E188_SPOLT</name>
<reference evidence="4" key="1">
    <citation type="submission" date="2025-08" db="UniProtKB">
        <authorList>
            <consortium name="RefSeq"/>
        </authorList>
    </citation>
    <scope>IDENTIFICATION</scope>
    <source>
        <strain evidence="4">Ishihara</strain>
        <tissue evidence="4">Whole body</tissue>
    </source>
</reference>
<dbReference type="GeneID" id="111352014"/>
<evidence type="ECO:0000256" key="1">
    <source>
        <dbReference type="SAM" id="SignalP"/>
    </source>
</evidence>
<feature type="domain" description="TIL" evidence="2">
    <location>
        <begin position="25"/>
        <end position="83"/>
    </location>
</feature>
<dbReference type="Proteomes" id="UP000301870">
    <property type="component" value="Chromosome 14"/>
</dbReference>
<keyword evidence="1" id="KW-0732">Signal</keyword>
<feature type="signal peptide" evidence="1">
    <location>
        <begin position="1"/>
        <end position="17"/>
    </location>
</feature>
<dbReference type="CDD" id="cd19941">
    <property type="entry name" value="TIL"/>
    <property type="match status" value="1"/>
</dbReference>
<dbReference type="InterPro" id="IPR002919">
    <property type="entry name" value="TIL_dom"/>
</dbReference>
<dbReference type="AlphaFoldDB" id="A0A9J7E188"/>
<accession>A0A9J7E188</accession>
<dbReference type="InterPro" id="IPR036084">
    <property type="entry name" value="Ser_inhib-like_sf"/>
</dbReference>
<organism evidence="3 4">
    <name type="scientific">Spodoptera litura</name>
    <name type="common">Asian cotton leafworm</name>
    <dbReference type="NCBI Taxonomy" id="69820"/>
    <lineage>
        <taxon>Eukaryota</taxon>
        <taxon>Metazoa</taxon>
        <taxon>Ecdysozoa</taxon>
        <taxon>Arthropoda</taxon>
        <taxon>Hexapoda</taxon>
        <taxon>Insecta</taxon>
        <taxon>Pterygota</taxon>
        <taxon>Neoptera</taxon>
        <taxon>Endopterygota</taxon>
        <taxon>Lepidoptera</taxon>
        <taxon>Glossata</taxon>
        <taxon>Ditrysia</taxon>
        <taxon>Noctuoidea</taxon>
        <taxon>Noctuidae</taxon>
        <taxon>Amphipyrinae</taxon>
        <taxon>Spodoptera</taxon>
    </lineage>
</organism>
<dbReference type="OrthoDB" id="6236007at2759"/>
<keyword evidence="3" id="KW-1185">Reference proteome</keyword>
<dbReference type="Gene3D" id="2.10.25.10">
    <property type="entry name" value="Laminin"/>
    <property type="match status" value="1"/>
</dbReference>
<protein>
    <submittedName>
        <fullName evidence="4">Uncharacterized protein LOC111352014</fullName>
    </submittedName>
</protein>
<sequence>MLTKVIFLLLCAKTVMFYRTSSCLRPNEEFSLCGWRCPATCVNLRLFATDRCPSIWDCRVGCRCTAGYVRDEYSKGCVLVQDCPDTPRCPKGEVMGTNLQCIRRRHIISINESHMDYYSVP</sequence>
<dbReference type="KEGG" id="sliu:111352014"/>
<evidence type="ECO:0000313" key="3">
    <source>
        <dbReference type="Proteomes" id="UP000301870"/>
    </source>
</evidence>